<sequence>MRNAVTVEGNHRPHTTESTFKIFILDNCNLSNFAQRYHYRERRSCEIKKDEPEQQNCTTNPREKKRQAIISMMLE</sequence>
<evidence type="ECO:0000313" key="3">
    <source>
        <dbReference type="Proteomes" id="UP000606786"/>
    </source>
</evidence>
<dbReference type="AlphaFoldDB" id="A0A811UYH8"/>
<dbReference type="EMBL" id="CAJHJT010000034">
    <property type="protein sequence ID" value="CAD7003368.1"/>
    <property type="molecule type" value="Genomic_DNA"/>
</dbReference>
<organism evidence="2 3">
    <name type="scientific">Ceratitis capitata</name>
    <name type="common">Mediterranean fruit fly</name>
    <name type="synonym">Tephritis capitata</name>
    <dbReference type="NCBI Taxonomy" id="7213"/>
    <lineage>
        <taxon>Eukaryota</taxon>
        <taxon>Metazoa</taxon>
        <taxon>Ecdysozoa</taxon>
        <taxon>Arthropoda</taxon>
        <taxon>Hexapoda</taxon>
        <taxon>Insecta</taxon>
        <taxon>Pterygota</taxon>
        <taxon>Neoptera</taxon>
        <taxon>Endopterygota</taxon>
        <taxon>Diptera</taxon>
        <taxon>Brachycera</taxon>
        <taxon>Muscomorpha</taxon>
        <taxon>Tephritoidea</taxon>
        <taxon>Tephritidae</taxon>
        <taxon>Ceratitis</taxon>
        <taxon>Ceratitis</taxon>
    </lineage>
</organism>
<feature type="region of interest" description="Disordered" evidence="1">
    <location>
        <begin position="49"/>
        <end position="75"/>
    </location>
</feature>
<proteinExistence type="predicted"/>
<dbReference type="Proteomes" id="UP000606786">
    <property type="component" value="Unassembled WGS sequence"/>
</dbReference>
<gene>
    <name evidence="2" type="ORF">CCAP1982_LOCUS11827</name>
</gene>
<protein>
    <submittedName>
        <fullName evidence="2">(Mediterranean fruit fly) hypothetical protein</fullName>
    </submittedName>
</protein>
<comment type="caution">
    <text evidence="2">The sequence shown here is derived from an EMBL/GenBank/DDBJ whole genome shotgun (WGS) entry which is preliminary data.</text>
</comment>
<reference evidence="2" key="1">
    <citation type="submission" date="2020-11" db="EMBL/GenBank/DDBJ databases">
        <authorList>
            <person name="Whitehead M."/>
        </authorList>
    </citation>
    <scope>NUCLEOTIDE SEQUENCE</scope>
    <source>
        <strain evidence="2">EGII</strain>
    </source>
</reference>
<accession>A0A811UYH8</accession>
<evidence type="ECO:0000256" key="1">
    <source>
        <dbReference type="SAM" id="MobiDB-lite"/>
    </source>
</evidence>
<evidence type="ECO:0000313" key="2">
    <source>
        <dbReference type="EMBL" id="CAD7003368.1"/>
    </source>
</evidence>
<keyword evidence="3" id="KW-1185">Reference proteome</keyword>
<name>A0A811UYH8_CERCA</name>